<proteinExistence type="predicted"/>
<evidence type="ECO:0000256" key="1">
    <source>
        <dbReference type="SAM" id="MobiDB-lite"/>
    </source>
</evidence>
<feature type="compositionally biased region" description="Basic and acidic residues" evidence="1">
    <location>
        <begin position="133"/>
        <end position="142"/>
    </location>
</feature>
<gene>
    <name evidence="2" type="ORF">C7M84_003365</name>
</gene>
<feature type="compositionally biased region" description="Polar residues" evidence="1">
    <location>
        <begin position="84"/>
        <end position="93"/>
    </location>
</feature>
<feature type="region of interest" description="Disordered" evidence="1">
    <location>
        <begin position="84"/>
        <end position="155"/>
    </location>
</feature>
<feature type="compositionally biased region" description="Low complexity" evidence="1">
    <location>
        <begin position="100"/>
        <end position="112"/>
    </location>
</feature>
<evidence type="ECO:0000313" key="3">
    <source>
        <dbReference type="Proteomes" id="UP000283509"/>
    </source>
</evidence>
<organism evidence="2 3">
    <name type="scientific">Penaeus vannamei</name>
    <name type="common">Whiteleg shrimp</name>
    <name type="synonym">Litopenaeus vannamei</name>
    <dbReference type="NCBI Taxonomy" id="6689"/>
    <lineage>
        <taxon>Eukaryota</taxon>
        <taxon>Metazoa</taxon>
        <taxon>Ecdysozoa</taxon>
        <taxon>Arthropoda</taxon>
        <taxon>Crustacea</taxon>
        <taxon>Multicrustacea</taxon>
        <taxon>Malacostraca</taxon>
        <taxon>Eumalacostraca</taxon>
        <taxon>Eucarida</taxon>
        <taxon>Decapoda</taxon>
        <taxon>Dendrobranchiata</taxon>
        <taxon>Penaeoidea</taxon>
        <taxon>Penaeidae</taxon>
        <taxon>Penaeus</taxon>
    </lineage>
</organism>
<protein>
    <submittedName>
        <fullName evidence="2">Uncharacterized protein</fullName>
    </submittedName>
</protein>
<dbReference type="AlphaFoldDB" id="A0A3R7MC68"/>
<feature type="compositionally biased region" description="Basic and acidic residues" evidence="1">
    <location>
        <begin position="284"/>
        <end position="302"/>
    </location>
</feature>
<dbReference type="OrthoDB" id="6368529at2759"/>
<dbReference type="EMBL" id="QCYY01001454">
    <property type="protein sequence ID" value="ROT77947.1"/>
    <property type="molecule type" value="Genomic_DNA"/>
</dbReference>
<evidence type="ECO:0000313" key="2">
    <source>
        <dbReference type="EMBL" id="ROT77947.1"/>
    </source>
</evidence>
<sequence>MDLDYENVTPKWRVLEQDLASRNKVKYKRVLDTFREKLREFVKQHIAENKIAKQNSEGRHVGPQWLSFLADLGSNAAQKLDANQTENLQESGQSGPGHEPPQSASESSAPRQESSDAPKARSETSKEPGGGRTEGRQRRLARDAPGVMYLPVQSGSSSCPSYADTVASSLTQMAFASMVVTVFNAVNVVLPPPIPGRKRQVDLKRKRRHILQLKRISGKLREMQGSRYALVDKQQKGPAGGQGDGAGGECMSRKAHARAALVTLSVVKSLLLPPGITSRGSGLEGDRQEAQDIPHWGEDTTRSHRLPPFAETGIRRHRFLQMKDQYNVTICSLQHLCNFIGSSALQEDLVSHVTLMSRLRDDIMPEGVFAGSGTPIPVTCSALKPLCPAHP</sequence>
<feature type="compositionally biased region" description="Basic and acidic residues" evidence="1">
    <location>
        <begin position="113"/>
        <end position="126"/>
    </location>
</feature>
<feature type="region of interest" description="Disordered" evidence="1">
    <location>
        <begin position="278"/>
        <end position="306"/>
    </location>
</feature>
<name>A0A3R7MC68_PENVA</name>
<reference evidence="2 3" key="2">
    <citation type="submission" date="2019-01" db="EMBL/GenBank/DDBJ databases">
        <title>The decoding of complex shrimp genome reveals the adaptation for benthos swimmer, frequently molting mechanism and breeding impact on genome.</title>
        <authorList>
            <person name="Sun Y."/>
            <person name="Gao Y."/>
            <person name="Yu Y."/>
        </authorList>
    </citation>
    <scope>NUCLEOTIDE SEQUENCE [LARGE SCALE GENOMIC DNA]</scope>
    <source>
        <tissue evidence="2">Muscle</tissue>
    </source>
</reference>
<reference evidence="2 3" key="1">
    <citation type="submission" date="2018-04" db="EMBL/GenBank/DDBJ databases">
        <authorList>
            <person name="Zhang X."/>
            <person name="Yuan J."/>
            <person name="Li F."/>
            <person name="Xiang J."/>
        </authorList>
    </citation>
    <scope>NUCLEOTIDE SEQUENCE [LARGE SCALE GENOMIC DNA]</scope>
    <source>
        <tissue evidence="2">Muscle</tissue>
    </source>
</reference>
<accession>A0A3R7MC68</accession>
<comment type="caution">
    <text evidence="2">The sequence shown here is derived from an EMBL/GenBank/DDBJ whole genome shotgun (WGS) entry which is preliminary data.</text>
</comment>
<dbReference type="Proteomes" id="UP000283509">
    <property type="component" value="Unassembled WGS sequence"/>
</dbReference>
<keyword evidence="3" id="KW-1185">Reference proteome</keyword>